<dbReference type="WBParaSite" id="nRc.2.0.1.t14350-RA">
    <property type="protein sequence ID" value="nRc.2.0.1.t14350-RA"/>
    <property type="gene ID" value="nRc.2.0.1.g14350"/>
</dbReference>
<accession>A0A915IKK0</accession>
<evidence type="ECO:0000313" key="1">
    <source>
        <dbReference type="Proteomes" id="UP000887565"/>
    </source>
</evidence>
<evidence type="ECO:0000313" key="2">
    <source>
        <dbReference type="WBParaSite" id="nRc.2.0.1.t14350-RA"/>
    </source>
</evidence>
<dbReference type="Proteomes" id="UP000887565">
    <property type="component" value="Unplaced"/>
</dbReference>
<keyword evidence="1" id="KW-1185">Reference proteome</keyword>
<proteinExistence type="predicted"/>
<reference evidence="2" key="1">
    <citation type="submission" date="2022-11" db="UniProtKB">
        <authorList>
            <consortium name="WormBaseParasite"/>
        </authorList>
    </citation>
    <scope>IDENTIFICATION</scope>
</reference>
<dbReference type="AlphaFoldDB" id="A0A915IKK0"/>
<sequence>MAEFFANTFCRRRFAANGERQKAVDLDDESLSICISCIKRDLTIRFVMHGDLKNDSPPKKPEVPQPV</sequence>
<name>A0A915IKK0_ROMCU</name>
<organism evidence="1 2">
    <name type="scientific">Romanomermis culicivorax</name>
    <name type="common">Nematode worm</name>
    <dbReference type="NCBI Taxonomy" id="13658"/>
    <lineage>
        <taxon>Eukaryota</taxon>
        <taxon>Metazoa</taxon>
        <taxon>Ecdysozoa</taxon>
        <taxon>Nematoda</taxon>
        <taxon>Enoplea</taxon>
        <taxon>Dorylaimia</taxon>
        <taxon>Mermithida</taxon>
        <taxon>Mermithoidea</taxon>
        <taxon>Mermithidae</taxon>
        <taxon>Romanomermis</taxon>
    </lineage>
</organism>
<protein>
    <submittedName>
        <fullName evidence="2">Uncharacterized protein</fullName>
    </submittedName>
</protein>